<accession>A0ABU0X9S1</accession>
<protein>
    <submittedName>
        <fullName evidence="2">Uncharacterized protein</fullName>
    </submittedName>
</protein>
<sequence>MTVPAVLRTLARLSASEQPQRVQLDLTRTAGLAWLGDDPSGWTALTGDTPTPWTASPEQHRAAQRLAQFDALHHEDRLLRLGWAFLCGPVRVNGQRRRVCLPLVSRPVRLHHSGGRRHTLHAAGDTTLFPLLTDWTHAAHLETTLTTDHGWITAVLTAAGFDAVPVLDARHHPHRYTTGDEPVVVAGTGLHAGEPVVNTERGTALTTWARTPGTERTALAALYTAHDDAPADHDTTATHDAPATTTGPLPLSPDQGAAVLTARHAPLTVIGGP</sequence>
<feature type="non-terminal residue" evidence="2">
    <location>
        <position position="273"/>
    </location>
</feature>
<feature type="region of interest" description="Disordered" evidence="1">
    <location>
        <begin position="229"/>
        <end position="255"/>
    </location>
</feature>
<keyword evidence="3" id="KW-1185">Reference proteome</keyword>
<dbReference type="Proteomes" id="UP001225605">
    <property type="component" value="Unassembled WGS sequence"/>
</dbReference>
<organism evidence="2 3">
    <name type="scientific">Saccharothrix yanglingensis</name>
    <dbReference type="NCBI Taxonomy" id="659496"/>
    <lineage>
        <taxon>Bacteria</taxon>
        <taxon>Bacillati</taxon>
        <taxon>Actinomycetota</taxon>
        <taxon>Actinomycetes</taxon>
        <taxon>Pseudonocardiales</taxon>
        <taxon>Pseudonocardiaceae</taxon>
        <taxon>Saccharothrix</taxon>
    </lineage>
</organism>
<comment type="caution">
    <text evidence="2">The sequence shown here is derived from an EMBL/GenBank/DDBJ whole genome shotgun (WGS) entry which is preliminary data.</text>
</comment>
<reference evidence="2 3" key="1">
    <citation type="submission" date="2017-06" db="EMBL/GenBank/DDBJ databases">
        <title>Cultured bacterium strain Saccharothrix yanglingensis Hhs.015.</title>
        <authorList>
            <person name="Xia Y."/>
        </authorList>
    </citation>
    <scope>NUCLEOTIDE SEQUENCE [LARGE SCALE GENOMIC DNA]</scope>
    <source>
        <strain evidence="2 3">Hhs.015</strain>
    </source>
</reference>
<proteinExistence type="predicted"/>
<gene>
    <name evidence="2" type="ORF">CKY47_33880</name>
</gene>
<evidence type="ECO:0000313" key="3">
    <source>
        <dbReference type="Proteomes" id="UP001225605"/>
    </source>
</evidence>
<evidence type="ECO:0000313" key="2">
    <source>
        <dbReference type="EMBL" id="MDQ2588850.1"/>
    </source>
</evidence>
<dbReference type="EMBL" id="NSDM01000024">
    <property type="protein sequence ID" value="MDQ2588850.1"/>
    <property type="molecule type" value="Genomic_DNA"/>
</dbReference>
<name>A0ABU0X9S1_9PSEU</name>
<dbReference type="RefSeq" id="WP_306750515.1">
    <property type="nucleotide sequence ID" value="NZ_NSDM01000024.1"/>
</dbReference>
<evidence type="ECO:0000256" key="1">
    <source>
        <dbReference type="SAM" id="MobiDB-lite"/>
    </source>
</evidence>